<gene>
    <name evidence="2" type="ORF">DZF91_30650</name>
</gene>
<feature type="chain" id="PRO_5016770893" description="SH3 domain-containing protein" evidence="1">
    <location>
        <begin position="25"/>
        <end position="117"/>
    </location>
</feature>
<keyword evidence="1" id="KW-0732">Signal</keyword>
<dbReference type="EMBL" id="QURH01000908">
    <property type="protein sequence ID" value="RFU37874.1"/>
    <property type="molecule type" value="Genomic_DNA"/>
</dbReference>
<name>A0A372JDG3_9ACTN</name>
<keyword evidence="3" id="KW-1185">Reference proteome</keyword>
<dbReference type="RefSeq" id="WP_117360566.1">
    <property type="nucleotide sequence ID" value="NZ_QURH01000908.1"/>
</dbReference>
<evidence type="ECO:0000256" key="1">
    <source>
        <dbReference type="SAM" id="SignalP"/>
    </source>
</evidence>
<evidence type="ECO:0000313" key="2">
    <source>
        <dbReference type="EMBL" id="RFU37874.1"/>
    </source>
</evidence>
<organism evidence="2 3">
    <name type="scientific">Actinomadura logoneensis</name>
    <dbReference type="NCBI Taxonomy" id="2293572"/>
    <lineage>
        <taxon>Bacteria</taxon>
        <taxon>Bacillati</taxon>
        <taxon>Actinomycetota</taxon>
        <taxon>Actinomycetes</taxon>
        <taxon>Streptosporangiales</taxon>
        <taxon>Thermomonosporaceae</taxon>
        <taxon>Actinomadura</taxon>
    </lineage>
</organism>
<reference evidence="2 3" key="1">
    <citation type="submission" date="2018-08" db="EMBL/GenBank/DDBJ databases">
        <title>Actinomadura jelena sp. nov., a novel Actinomycete isolated from soil in Chad.</title>
        <authorList>
            <person name="Shi L."/>
        </authorList>
    </citation>
    <scope>NUCLEOTIDE SEQUENCE [LARGE SCALE GENOMIC DNA]</scope>
    <source>
        <strain evidence="2 3">NEAU-G17</strain>
    </source>
</reference>
<sequence>MKLWKTAAAAVPLAALTVLVPVQADASTTAASSAPRCHYNVVHVKRGHYLAVRRHPRLHSKRVNRLHYNARHVLGGCKKVQEPHSKRHWVHVHPKKGKQAVNNRSGYSLSHYLHKVR</sequence>
<accession>A0A372JDG3</accession>
<feature type="signal peptide" evidence="1">
    <location>
        <begin position="1"/>
        <end position="24"/>
    </location>
</feature>
<dbReference type="Proteomes" id="UP000261811">
    <property type="component" value="Unassembled WGS sequence"/>
</dbReference>
<dbReference type="OrthoDB" id="3481721at2"/>
<evidence type="ECO:0000313" key="3">
    <source>
        <dbReference type="Proteomes" id="UP000261811"/>
    </source>
</evidence>
<comment type="caution">
    <text evidence="2">The sequence shown here is derived from an EMBL/GenBank/DDBJ whole genome shotgun (WGS) entry which is preliminary data.</text>
</comment>
<dbReference type="AlphaFoldDB" id="A0A372JDG3"/>
<evidence type="ECO:0008006" key="4">
    <source>
        <dbReference type="Google" id="ProtNLM"/>
    </source>
</evidence>
<protein>
    <recommendedName>
        <fullName evidence="4">SH3 domain-containing protein</fullName>
    </recommendedName>
</protein>
<proteinExistence type="predicted"/>